<dbReference type="SMART" id="SM00032">
    <property type="entry name" value="CCP"/>
    <property type="match status" value="2"/>
</dbReference>
<dbReference type="CDD" id="cd00033">
    <property type="entry name" value="CCP"/>
    <property type="match status" value="1"/>
</dbReference>
<gene>
    <name evidence="4" type="ORF">BSL78_01491</name>
</gene>
<evidence type="ECO:0000259" key="3">
    <source>
        <dbReference type="PROSITE" id="PS50923"/>
    </source>
</evidence>
<sequence length="177" mass="18716">MTAVHSSYTLVPESDCYADQENATATCRGVSAQVVDIQCLDGTWSEDLNISCGCLTSSFDADVTINPSCDVIDFDVMVNFTCSNGFNQSGPTSATCTTQGVWDPVDLPKCIAKCETFEIDNGVGPTAVAYESNTTTVSCNEGFTFGGDGYTTTEVITCLDIGLWNNEPTCSAGSLEN</sequence>
<dbReference type="PROSITE" id="PS50923">
    <property type="entry name" value="SUSHI"/>
    <property type="match status" value="1"/>
</dbReference>
<evidence type="ECO:0000256" key="1">
    <source>
        <dbReference type="ARBA" id="ARBA00023157"/>
    </source>
</evidence>
<name>A0A2G8LMT0_STIJA</name>
<dbReference type="OrthoDB" id="10051774at2759"/>
<feature type="domain" description="Sushi" evidence="3">
    <location>
        <begin position="50"/>
        <end position="112"/>
    </location>
</feature>
<evidence type="ECO:0000256" key="2">
    <source>
        <dbReference type="PROSITE-ProRule" id="PRU00302"/>
    </source>
</evidence>
<comment type="caution">
    <text evidence="4">The sequence shown here is derived from an EMBL/GenBank/DDBJ whole genome shotgun (WGS) entry which is preliminary data.</text>
</comment>
<accession>A0A2G8LMT0</accession>
<reference evidence="4 5" key="1">
    <citation type="journal article" date="2017" name="PLoS Biol.">
        <title>The sea cucumber genome provides insights into morphological evolution and visceral regeneration.</title>
        <authorList>
            <person name="Zhang X."/>
            <person name="Sun L."/>
            <person name="Yuan J."/>
            <person name="Sun Y."/>
            <person name="Gao Y."/>
            <person name="Zhang L."/>
            <person name="Li S."/>
            <person name="Dai H."/>
            <person name="Hamel J.F."/>
            <person name="Liu C."/>
            <person name="Yu Y."/>
            <person name="Liu S."/>
            <person name="Lin W."/>
            <person name="Guo K."/>
            <person name="Jin S."/>
            <person name="Xu P."/>
            <person name="Storey K.B."/>
            <person name="Huan P."/>
            <person name="Zhang T."/>
            <person name="Zhou Y."/>
            <person name="Zhang J."/>
            <person name="Lin C."/>
            <person name="Li X."/>
            <person name="Xing L."/>
            <person name="Huo D."/>
            <person name="Sun M."/>
            <person name="Wang L."/>
            <person name="Mercier A."/>
            <person name="Li F."/>
            <person name="Yang H."/>
            <person name="Xiang J."/>
        </authorList>
    </citation>
    <scope>NUCLEOTIDE SEQUENCE [LARGE SCALE GENOMIC DNA]</scope>
    <source>
        <strain evidence="4">Shaxun</strain>
        <tissue evidence="4">Muscle</tissue>
    </source>
</reference>
<dbReference type="SUPFAM" id="SSF57535">
    <property type="entry name" value="Complement control module/SCR domain"/>
    <property type="match status" value="2"/>
</dbReference>
<keyword evidence="5" id="KW-1185">Reference proteome</keyword>
<keyword evidence="2" id="KW-0768">Sushi</keyword>
<dbReference type="Gene3D" id="2.10.70.10">
    <property type="entry name" value="Complement Module, domain 1"/>
    <property type="match status" value="2"/>
</dbReference>
<dbReference type="InterPro" id="IPR035976">
    <property type="entry name" value="Sushi/SCR/CCP_sf"/>
</dbReference>
<evidence type="ECO:0000313" key="4">
    <source>
        <dbReference type="EMBL" id="PIK61566.1"/>
    </source>
</evidence>
<comment type="caution">
    <text evidence="2">Lacks conserved residue(s) required for the propagation of feature annotation.</text>
</comment>
<protein>
    <submittedName>
        <fullName evidence="4">Putative sushi, von Willebrand factor type A</fullName>
    </submittedName>
</protein>
<dbReference type="Proteomes" id="UP000230750">
    <property type="component" value="Unassembled WGS sequence"/>
</dbReference>
<evidence type="ECO:0000313" key="5">
    <source>
        <dbReference type="Proteomes" id="UP000230750"/>
    </source>
</evidence>
<keyword evidence="1" id="KW-1015">Disulfide bond</keyword>
<dbReference type="InterPro" id="IPR000436">
    <property type="entry name" value="Sushi_SCR_CCP_dom"/>
</dbReference>
<organism evidence="4 5">
    <name type="scientific">Stichopus japonicus</name>
    <name type="common">Sea cucumber</name>
    <dbReference type="NCBI Taxonomy" id="307972"/>
    <lineage>
        <taxon>Eukaryota</taxon>
        <taxon>Metazoa</taxon>
        <taxon>Echinodermata</taxon>
        <taxon>Eleutherozoa</taxon>
        <taxon>Echinozoa</taxon>
        <taxon>Holothuroidea</taxon>
        <taxon>Aspidochirotacea</taxon>
        <taxon>Aspidochirotida</taxon>
        <taxon>Stichopodidae</taxon>
        <taxon>Apostichopus</taxon>
    </lineage>
</organism>
<proteinExistence type="predicted"/>
<dbReference type="AlphaFoldDB" id="A0A2G8LMT0"/>
<dbReference type="EMBL" id="MRZV01000029">
    <property type="protein sequence ID" value="PIK61566.1"/>
    <property type="molecule type" value="Genomic_DNA"/>
</dbReference>
<dbReference type="Pfam" id="PF00084">
    <property type="entry name" value="Sushi"/>
    <property type="match status" value="2"/>
</dbReference>